<dbReference type="Pfam" id="PF16215">
    <property type="entry name" value="DUF4876"/>
    <property type="match status" value="1"/>
</dbReference>
<reference evidence="1" key="1">
    <citation type="submission" date="2019-08" db="EMBL/GenBank/DDBJ databases">
        <authorList>
            <person name="Kucharzyk K."/>
            <person name="Murdoch R.W."/>
            <person name="Higgins S."/>
            <person name="Loffler F."/>
        </authorList>
    </citation>
    <scope>NUCLEOTIDE SEQUENCE</scope>
</reference>
<dbReference type="EMBL" id="VSSQ01005976">
    <property type="protein sequence ID" value="MPM31089.1"/>
    <property type="molecule type" value="Genomic_DNA"/>
</dbReference>
<evidence type="ECO:0000313" key="1">
    <source>
        <dbReference type="EMBL" id="MPM31089.1"/>
    </source>
</evidence>
<dbReference type="PROSITE" id="PS51257">
    <property type="entry name" value="PROKAR_LIPOPROTEIN"/>
    <property type="match status" value="1"/>
</dbReference>
<name>A0A644YRZ4_9ZZZZ</name>
<organism evidence="1">
    <name type="scientific">bioreactor metagenome</name>
    <dbReference type="NCBI Taxonomy" id="1076179"/>
    <lineage>
        <taxon>unclassified sequences</taxon>
        <taxon>metagenomes</taxon>
        <taxon>ecological metagenomes</taxon>
    </lineage>
</organism>
<comment type="caution">
    <text evidence="1">The sequence shown here is derived from an EMBL/GenBank/DDBJ whole genome shotgun (WGS) entry which is preliminary data.</text>
</comment>
<evidence type="ECO:0008006" key="2">
    <source>
        <dbReference type="Google" id="ProtNLM"/>
    </source>
</evidence>
<protein>
    <recommendedName>
        <fullName evidence="2">DUF4876 domain-containing protein</fullName>
    </recommendedName>
</protein>
<accession>A0A644YRZ4</accession>
<proteinExistence type="predicted"/>
<gene>
    <name evidence="1" type="ORF">SDC9_77642</name>
</gene>
<dbReference type="InterPro" id="IPR032627">
    <property type="entry name" value="DUF4876"/>
</dbReference>
<sequence>MKKVRNMKRIIQNIIAVVVASIAFISCQQFKDAVNTSDVRELNAVVKVTLNVGNAPIPDVLNVKLINYAEKYEITKTMDPNGTVTIDKIIPGIYTITITSEKNKDGFTYNYSGNLVNKEIISTGGELNVTVGASKSGALVMKEIFYCGSKTPTGGSYFRDQFYEIYNNSETPQNVKGLAIAILNPNTATANLPVWPGEDAANYVYATTIWQVPSDKDYIIQPGESIIIAQMADNHQKSNLNPTSPVNLLSAEFETYINTTSIISDNPAINMFMAFWPSPTPQWLTTVFGGAFVIYFPSTPINPVDYISPIGSTSKNYKIKIDDVVDAVELVGNPNQVQLKRVPAVLDAGATTVGATYVSKSVARKVKETKQDGRVIYYDTNNSSEDFAVMDVPMIRRNGAKAPVWNTWK</sequence>
<dbReference type="AlphaFoldDB" id="A0A644YRZ4"/>
<dbReference type="Gene3D" id="2.60.40.10">
    <property type="entry name" value="Immunoglobulins"/>
    <property type="match status" value="1"/>
</dbReference>
<dbReference type="InterPro" id="IPR013783">
    <property type="entry name" value="Ig-like_fold"/>
</dbReference>